<dbReference type="AlphaFoldDB" id="A0A164RPA5"/>
<sequence length="303" mass="35069">MENEIASMEAQEHIYELEKSIMTSELKIKQGIIDSQPSEMLKLQQEFAQKAIDVQKNDETLKVILNGLNSRGKQVSHKVFVLLFETDNAKKWGMSIVYKLRQEHVYPNSFQEMNVKLMSQRFFGIVRSCRGGQEAPVASSFLRIYPMLSIYVPVRNALRVDENCDDNERMHVLTSYKDCMLQSYRENVKQGEDNRKSLKDELLKGLMYSNECQKKAPNKDLDIIHSNATYYLCGYLVHSRAERINCNICLASLSTEENQLPSDFYASHITSLIRKGFLRFASLGMFYTFVKVEKIVQNHFLSE</sequence>
<comment type="caution">
    <text evidence="1">The sequence shown here is derived from an EMBL/GenBank/DDBJ whole genome shotgun (WGS) entry which is preliminary data.</text>
</comment>
<dbReference type="OrthoDB" id="6371942at2759"/>
<evidence type="ECO:0000313" key="1">
    <source>
        <dbReference type="EMBL" id="KZS08829.1"/>
    </source>
</evidence>
<protein>
    <submittedName>
        <fullName evidence="1">Uncharacterized protein</fullName>
    </submittedName>
</protein>
<dbReference type="Proteomes" id="UP000076858">
    <property type="component" value="Unassembled WGS sequence"/>
</dbReference>
<dbReference type="EMBL" id="LRGB01002174">
    <property type="protein sequence ID" value="KZS08829.1"/>
    <property type="molecule type" value="Genomic_DNA"/>
</dbReference>
<proteinExistence type="predicted"/>
<gene>
    <name evidence="1" type="ORF">APZ42_027094</name>
</gene>
<evidence type="ECO:0000313" key="2">
    <source>
        <dbReference type="Proteomes" id="UP000076858"/>
    </source>
</evidence>
<keyword evidence="2" id="KW-1185">Reference proteome</keyword>
<reference evidence="1 2" key="1">
    <citation type="submission" date="2016-03" db="EMBL/GenBank/DDBJ databases">
        <title>EvidentialGene: Evidence-directed Construction of Genes on Genomes.</title>
        <authorList>
            <person name="Gilbert D.G."/>
            <person name="Choi J.-H."/>
            <person name="Mockaitis K."/>
            <person name="Colbourne J."/>
            <person name="Pfrender M."/>
        </authorList>
    </citation>
    <scope>NUCLEOTIDE SEQUENCE [LARGE SCALE GENOMIC DNA]</scope>
    <source>
        <strain evidence="1 2">Xinb3</strain>
        <tissue evidence="1">Complete organism</tissue>
    </source>
</reference>
<accession>A0A164RPA5</accession>
<organism evidence="1 2">
    <name type="scientific">Daphnia magna</name>
    <dbReference type="NCBI Taxonomy" id="35525"/>
    <lineage>
        <taxon>Eukaryota</taxon>
        <taxon>Metazoa</taxon>
        <taxon>Ecdysozoa</taxon>
        <taxon>Arthropoda</taxon>
        <taxon>Crustacea</taxon>
        <taxon>Branchiopoda</taxon>
        <taxon>Diplostraca</taxon>
        <taxon>Cladocera</taxon>
        <taxon>Anomopoda</taxon>
        <taxon>Daphniidae</taxon>
        <taxon>Daphnia</taxon>
    </lineage>
</organism>
<name>A0A164RPA5_9CRUS</name>